<feature type="region of interest" description="Disordered" evidence="1">
    <location>
        <begin position="155"/>
        <end position="188"/>
    </location>
</feature>
<dbReference type="OrthoDB" id="10248897at2759"/>
<organism evidence="3">
    <name type="scientific">Lepeophtheirus salmonis</name>
    <name type="common">Salmon louse</name>
    <name type="synonym">Caligus salmonis</name>
    <dbReference type="NCBI Taxonomy" id="72036"/>
    <lineage>
        <taxon>Eukaryota</taxon>
        <taxon>Metazoa</taxon>
        <taxon>Ecdysozoa</taxon>
        <taxon>Arthropoda</taxon>
        <taxon>Crustacea</taxon>
        <taxon>Multicrustacea</taxon>
        <taxon>Hexanauplia</taxon>
        <taxon>Copepoda</taxon>
        <taxon>Siphonostomatoida</taxon>
        <taxon>Caligidae</taxon>
        <taxon>Lepeophtheirus</taxon>
    </lineage>
</organism>
<feature type="domain" description="Polysaccharide biosynthesis" evidence="2">
    <location>
        <begin position="32"/>
        <end position="156"/>
    </location>
</feature>
<dbReference type="AlphaFoldDB" id="A0A0K2T8Z1"/>
<dbReference type="GO" id="GO:0005737">
    <property type="term" value="C:cytoplasm"/>
    <property type="evidence" value="ECO:0007669"/>
    <property type="project" value="TreeGrafter"/>
</dbReference>
<dbReference type="InterPro" id="IPR023139">
    <property type="entry name" value="PBDC1-like_dom_sf"/>
</dbReference>
<dbReference type="Pfam" id="PF04669">
    <property type="entry name" value="PBDC1"/>
    <property type="match status" value="1"/>
</dbReference>
<dbReference type="PANTHER" id="PTHR13410:SF9">
    <property type="entry name" value="PROTEIN PBDC1"/>
    <property type="match status" value="1"/>
</dbReference>
<feature type="compositionally biased region" description="Basic residues" evidence="1">
    <location>
        <begin position="157"/>
        <end position="167"/>
    </location>
</feature>
<accession>A0A0K2T8Z1</accession>
<dbReference type="EMBL" id="HACA01004686">
    <property type="protein sequence ID" value="CDW22047.1"/>
    <property type="molecule type" value="Transcribed_RNA"/>
</dbReference>
<evidence type="ECO:0000313" key="3">
    <source>
        <dbReference type="EMBL" id="CDW22047.1"/>
    </source>
</evidence>
<name>A0A0K2T8Z1_LEPSM</name>
<evidence type="ECO:0000256" key="1">
    <source>
        <dbReference type="SAM" id="MobiDB-lite"/>
    </source>
</evidence>
<sequence length="204" mass="23393">MAVARGIGAEGLIAAAETLGRPSEEFGNDERVETLWVMKAIEHAEVYFNLLCSIKPSELSRLSPDDDKIHDRFKSEFSNIDVKVIKESLLKSQENKEKWRSFCKEFEYIEDYNFGTLIRLDSELDYSEENSIITTKIQFFAIEISRNRLGYNDVIRSKYKPQPRKGRPKDTDSVTDGGPSGRNLTKEVENELQEILAGKHELLK</sequence>
<dbReference type="InterPro" id="IPR021148">
    <property type="entry name" value="Polysacc_synth_dom"/>
</dbReference>
<dbReference type="PANTHER" id="PTHR13410">
    <property type="entry name" value="PROTEIN PBDC1"/>
    <property type="match status" value="1"/>
</dbReference>
<protein>
    <submittedName>
        <fullName evidence="3">UPF0368 protein Cxorf26like [Bombus impatiens]</fullName>
    </submittedName>
</protein>
<evidence type="ECO:0000259" key="2">
    <source>
        <dbReference type="Pfam" id="PF04669"/>
    </source>
</evidence>
<dbReference type="InterPro" id="IPR008476">
    <property type="entry name" value="PBDC1_metazoa/fungi"/>
</dbReference>
<reference evidence="3" key="1">
    <citation type="submission" date="2014-05" db="EMBL/GenBank/DDBJ databases">
        <authorList>
            <person name="Chronopoulou M."/>
        </authorList>
    </citation>
    <scope>NUCLEOTIDE SEQUENCE</scope>
    <source>
        <tissue evidence="3">Whole organism</tissue>
    </source>
</reference>
<dbReference type="Gene3D" id="1.10.3560.10">
    <property type="entry name" value="yst0336 like domain"/>
    <property type="match status" value="1"/>
</dbReference>
<proteinExistence type="predicted"/>